<dbReference type="EMBL" id="KQ420011">
    <property type="protein sequence ID" value="KOF81729.1"/>
    <property type="molecule type" value="Genomic_DNA"/>
</dbReference>
<protein>
    <submittedName>
        <fullName evidence="1">Uncharacterized protein</fullName>
    </submittedName>
</protein>
<sequence>MANFIMTLSPIFQDDIIMNFKMTSSSISRGRHHQYQDDISTNFKMILPLISR</sequence>
<organism evidence="1">
    <name type="scientific">Octopus bimaculoides</name>
    <name type="common">California two-spotted octopus</name>
    <dbReference type="NCBI Taxonomy" id="37653"/>
    <lineage>
        <taxon>Eukaryota</taxon>
        <taxon>Metazoa</taxon>
        <taxon>Spiralia</taxon>
        <taxon>Lophotrochozoa</taxon>
        <taxon>Mollusca</taxon>
        <taxon>Cephalopoda</taxon>
        <taxon>Coleoidea</taxon>
        <taxon>Octopodiformes</taxon>
        <taxon>Octopoda</taxon>
        <taxon>Incirrata</taxon>
        <taxon>Octopodidae</taxon>
        <taxon>Octopus</taxon>
    </lineage>
</organism>
<evidence type="ECO:0000313" key="1">
    <source>
        <dbReference type="EMBL" id="KOF81729.1"/>
    </source>
</evidence>
<proteinExistence type="predicted"/>
<accession>A0A0L8GY19</accession>
<name>A0A0L8GY19_OCTBM</name>
<dbReference type="AlphaFoldDB" id="A0A0L8GY19"/>
<gene>
    <name evidence="1" type="ORF">OCBIM_22026181mg</name>
</gene>
<reference evidence="1" key="1">
    <citation type="submission" date="2015-07" db="EMBL/GenBank/DDBJ databases">
        <title>MeaNS - Measles Nucleotide Surveillance Program.</title>
        <authorList>
            <person name="Tran T."/>
            <person name="Druce J."/>
        </authorList>
    </citation>
    <scope>NUCLEOTIDE SEQUENCE</scope>
    <source>
        <strain evidence="1">UCB-OBI-ISO-001</strain>
        <tissue evidence="1">Gonad</tissue>
    </source>
</reference>